<dbReference type="EMBL" id="FWZT01000014">
    <property type="protein sequence ID" value="SMF46134.1"/>
    <property type="molecule type" value="Genomic_DNA"/>
</dbReference>
<reference evidence="2" key="1">
    <citation type="submission" date="2017-04" db="EMBL/GenBank/DDBJ databases">
        <authorList>
            <person name="Varghese N."/>
            <person name="Submissions S."/>
        </authorList>
    </citation>
    <scope>NUCLEOTIDE SEQUENCE [LARGE SCALE GENOMIC DNA]</scope>
    <source>
        <strain evidence="2">RKEM611</strain>
    </source>
</reference>
<dbReference type="STRING" id="1513793.SAMN06296036_11425"/>
<gene>
    <name evidence="1" type="ORF">SAMN06296036_11425</name>
</gene>
<dbReference type="Proteomes" id="UP000192907">
    <property type="component" value="Unassembled WGS sequence"/>
</dbReference>
<sequence>MDMKTSRSYRIYLCFFLWGLLFHHNLFGKSGKPDPLNPFDKDYVTLELAGNFPIARSQELFSPYKKTWFLGYDHYLNRHWNVGISLGFKSYYRDALNKELALLSVSNHSLYVIRLYHPTYLMLGTKFIYMTPNEKSRFPLVKEPDFETEIGVGVAARLAHIQGPFVYSLRIDRWRGTKTNKLHGFEVAVGISYRLKK</sequence>
<evidence type="ECO:0000313" key="2">
    <source>
        <dbReference type="Proteomes" id="UP000192907"/>
    </source>
</evidence>
<dbReference type="AlphaFoldDB" id="A0A1Y6C522"/>
<evidence type="ECO:0000313" key="1">
    <source>
        <dbReference type="EMBL" id="SMF46134.1"/>
    </source>
</evidence>
<protein>
    <recommendedName>
        <fullName evidence="3">Outer membrane protein beta-barrel domain-containing protein</fullName>
    </recommendedName>
</protein>
<proteinExistence type="predicted"/>
<name>A0A1Y6C522_9BACT</name>
<keyword evidence="2" id="KW-1185">Reference proteome</keyword>
<evidence type="ECO:0008006" key="3">
    <source>
        <dbReference type="Google" id="ProtNLM"/>
    </source>
</evidence>
<accession>A0A1Y6C522</accession>
<organism evidence="1 2">
    <name type="scientific">Pseudobacteriovorax antillogorgiicola</name>
    <dbReference type="NCBI Taxonomy" id="1513793"/>
    <lineage>
        <taxon>Bacteria</taxon>
        <taxon>Pseudomonadati</taxon>
        <taxon>Bdellovibrionota</taxon>
        <taxon>Oligoflexia</taxon>
        <taxon>Oligoflexales</taxon>
        <taxon>Pseudobacteriovoracaceae</taxon>
        <taxon>Pseudobacteriovorax</taxon>
    </lineage>
</organism>